<evidence type="ECO:0000256" key="3">
    <source>
        <dbReference type="ARBA" id="ARBA00023015"/>
    </source>
</evidence>
<comment type="subunit">
    <text evidence="2">Interacts transiently with the RNA polymerase catalytic core formed by RpoA, RpoB, RpoC and RpoZ (2 alpha, 1 beta, 1 beta' and 1 omega subunit) to form the RNA polymerase holoenzyme that can initiate transcription.</text>
</comment>
<dbReference type="PANTHER" id="PTHR30173:SF43">
    <property type="entry name" value="ECF RNA POLYMERASE SIGMA FACTOR SIGI-RELATED"/>
    <property type="match status" value="1"/>
</dbReference>
<evidence type="ECO:0000256" key="4">
    <source>
        <dbReference type="ARBA" id="ARBA00023082"/>
    </source>
</evidence>
<proteinExistence type="inferred from homology"/>
<keyword evidence="5" id="KW-0804">Transcription</keyword>
<comment type="similarity">
    <text evidence="1">Belongs to the sigma-70 factor family. ECF subfamily.</text>
</comment>
<feature type="domain" description="RNA polymerase sigma factor 70 region 4 type 2" evidence="8">
    <location>
        <begin position="108"/>
        <end position="158"/>
    </location>
</feature>
<feature type="domain" description="RNA polymerase sigma-70 region 2" evidence="7">
    <location>
        <begin position="11"/>
        <end position="74"/>
    </location>
</feature>
<evidence type="ECO:0000256" key="2">
    <source>
        <dbReference type="ARBA" id="ARBA00011344"/>
    </source>
</evidence>
<dbReference type="InterPro" id="IPR013324">
    <property type="entry name" value="RNA_pol_sigma_r3/r4-like"/>
</dbReference>
<dbReference type="Pfam" id="PF08281">
    <property type="entry name" value="Sigma70_r4_2"/>
    <property type="match status" value="1"/>
</dbReference>
<evidence type="ECO:0000256" key="1">
    <source>
        <dbReference type="ARBA" id="ARBA00010641"/>
    </source>
</evidence>
<organism evidence="9 10">
    <name type="scientific">Paractinoplanes rishiriensis</name>
    <dbReference type="NCBI Taxonomy" id="1050105"/>
    <lineage>
        <taxon>Bacteria</taxon>
        <taxon>Bacillati</taxon>
        <taxon>Actinomycetota</taxon>
        <taxon>Actinomycetes</taxon>
        <taxon>Micromonosporales</taxon>
        <taxon>Micromonosporaceae</taxon>
        <taxon>Paractinoplanes</taxon>
    </lineage>
</organism>
<dbReference type="InterPro" id="IPR052704">
    <property type="entry name" value="ECF_Sigma-70_Domain"/>
</dbReference>
<dbReference type="SUPFAM" id="SSF54427">
    <property type="entry name" value="NTF2-like"/>
    <property type="match status" value="1"/>
</dbReference>
<evidence type="ECO:0000256" key="5">
    <source>
        <dbReference type="ARBA" id="ARBA00023163"/>
    </source>
</evidence>
<protein>
    <submittedName>
        <fullName evidence="9">RNA polymerase sigma factor</fullName>
    </submittedName>
</protein>
<evidence type="ECO:0000313" key="10">
    <source>
        <dbReference type="Proteomes" id="UP000636960"/>
    </source>
</evidence>
<reference evidence="9" key="1">
    <citation type="submission" date="2021-01" db="EMBL/GenBank/DDBJ databases">
        <title>Whole genome shotgun sequence of Actinoplanes rishiriensis NBRC 108556.</title>
        <authorList>
            <person name="Komaki H."/>
            <person name="Tamura T."/>
        </authorList>
    </citation>
    <scope>NUCLEOTIDE SEQUENCE</scope>
    <source>
        <strain evidence="9">NBRC 108556</strain>
    </source>
</reference>
<comment type="caution">
    <text evidence="9">The sequence shown here is derived from an EMBL/GenBank/DDBJ whole genome shotgun (WGS) entry which is preliminary data.</text>
</comment>
<dbReference type="EMBL" id="BOMV01000080">
    <property type="protein sequence ID" value="GIF00200.1"/>
    <property type="molecule type" value="Genomic_DNA"/>
</dbReference>
<dbReference type="InterPro" id="IPR013325">
    <property type="entry name" value="RNA_pol_sigma_r2"/>
</dbReference>
<dbReference type="InterPro" id="IPR032710">
    <property type="entry name" value="NTF2-like_dom_sf"/>
</dbReference>
<feature type="region of interest" description="Disordered" evidence="6">
    <location>
        <begin position="77"/>
        <end position="97"/>
    </location>
</feature>
<evidence type="ECO:0000259" key="8">
    <source>
        <dbReference type="Pfam" id="PF08281"/>
    </source>
</evidence>
<name>A0A919K5W6_9ACTN</name>
<evidence type="ECO:0000259" key="7">
    <source>
        <dbReference type="Pfam" id="PF04542"/>
    </source>
</evidence>
<dbReference type="InterPro" id="IPR013249">
    <property type="entry name" value="RNA_pol_sigma70_r4_t2"/>
</dbReference>
<dbReference type="Gene3D" id="1.10.10.10">
    <property type="entry name" value="Winged helix-like DNA-binding domain superfamily/Winged helix DNA-binding domain"/>
    <property type="match status" value="1"/>
</dbReference>
<dbReference type="Proteomes" id="UP000636960">
    <property type="component" value="Unassembled WGS sequence"/>
</dbReference>
<evidence type="ECO:0000313" key="9">
    <source>
        <dbReference type="EMBL" id="GIF00200.1"/>
    </source>
</evidence>
<dbReference type="RefSeq" id="WP_203787710.1">
    <property type="nucleotide sequence ID" value="NZ_BOMV01000080.1"/>
</dbReference>
<accession>A0A919K5W6</accession>
<dbReference type="SUPFAM" id="SSF88946">
    <property type="entry name" value="Sigma2 domain of RNA polymerase sigma factors"/>
    <property type="match status" value="1"/>
</dbReference>
<dbReference type="InterPro" id="IPR014284">
    <property type="entry name" value="RNA_pol_sigma-70_dom"/>
</dbReference>
<dbReference type="AlphaFoldDB" id="A0A919K5W6"/>
<dbReference type="Gene3D" id="1.10.1740.10">
    <property type="match status" value="1"/>
</dbReference>
<sequence>MDRNALLAERFEENRPRLRAVAYRMLGSPAEAEDAVQEAWLRLSRAGDGGVDNLAAWLTTVVGRVCLDMLRSRTARREDTYGEHAPEPPAGGPDPEQEALLADAVGLALLVVLETLTPTERLAFVLHDLFGVPFDEIAPIVGRSPDAARQLASRARRRVRADPAAADPETPAGREVVEAFLAASRGGEMNRLLTLLDPDVEVRIDQAAGARGADAVARFFAGRAQAARPALVDGVLGFAAITGGELRVAVRATLVDGRITALHAVTDPRLLAEMVVTLVE</sequence>
<dbReference type="InterPro" id="IPR036388">
    <property type="entry name" value="WH-like_DNA-bd_sf"/>
</dbReference>
<dbReference type="GO" id="GO:0006352">
    <property type="term" value="P:DNA-templated transcription initiation"/>
    <property type="evidence" value="ECO:0007669"/>
    <property type="project" value="InterPro"/>
</dbReference>
<keyword evidence="10" id="KW-1185">Reference proteome</keyword>
<dbReference type="GO" id="GO:0016987">
    <property type="term" value="F:sigma factor activity"/>
    <property type="evidence" value="ECO:0007669"/>
    <property type="project" value="UniProtKB-KW"/>
</dbReference>
<dbReference type="Gene3D" id="3.10.450.50">
    <property type="match status" value="1"/>
</dbReference>
<evidence type="ECO:0000256" key="6">
    <source>
        <dbReference type="SAM" id="MobiDB-lite"/>
    </source>
</evidence>
<feature type="compositionally biased region" description="Basic and acidic residues" evidence="6">
    <location>
        <begin position="77"/>
        <end position="86"/>
    </location>
</feature>
<keyword evidence="3" id="KW-0805">Transcription regulation</keyword>
<dbReference type="NCBIfam" id="TIGR02937">
    <property type="entry name" value="sigma70-ECF"/>
    <property type="match status" value="1"/>
</dbReference>
<keyword evidence="4" id="KW-0731">Sigma factor</keyword>
<gene>
    <name evidence="9" type="ORF">Ari01nite_76640</name>
</gene>
<dbReference type="SUPFAM" id="SSF88659">
    <property type="entry name" value="Sigma3 and sigma4 domains of RNA polymerase sigma factors"/>
    <property type="match status" value="1"/>
</dbReference>
<dbReference type="InterPro" id="IPR007627">
    <property type="entry name" value="RNA_pol_sigma70_r2"/>
</dbReference>
<dbReference type="Pfam" id="PF04542">
    <property type="entry name" value="Sigma70_r2"/>
    <property type="match status" value="1"/>
</dbReference>
<dbReference type="PANTHER" id="PTHR30173">
    <property type="entry name" value="SIGMA 19 FACTOR"/>
    <property type="match status" value="1"/>
</dbReference>
<dbReference type="GO" id="GO:0003677">
    <property type="term" value="F:DNA binding"/>
    <property type="evidence" value="ECO:0007669"/>
    <property type="project" value="InterPro"/>
</dbReference>